<evidence type="ECO:0000256" key="1">
    <source>
        <dbReference type="ARBA" id="ARBA00022676"/>
    </source>
</evidence>
<organism evidence="4 5">
    <name type="scientific">Winmispira thermophila (strain ATCC 49972 / DSM 6192 / RI 19.B1)</name>
    <name type="common">Spirochaeta thermophila</name>
    <dbReference type="NCBI Taxonomy" id="665571"/>
    <lineage>
        <taxon>Bacteria</taxon>
        <taxon>Pseudomonadati</taxon>
        <taxon>Spirochaetota</taxon>
        <taxon>Spirochaetia</taxon>
        <taxon>Winmispirales</taxon>
        <taxon>Winmispiraceae</taxon>
        <taxon>Winmispira</taxon>
    </lineage>
</organism>
<dbReference type="GO" id="GO:0016757">
    <property type="term" value="F:glycosyltransferase activity"/>
    <property type="evidence" value="ECO:0007669"/>
    <property type="project" value="UniProtKB-KW"/>
</dbReference>
<protein>
    <submittedName>
        <fullName evidence="4">Putative glycosylase</fullName>
    </submittedName>
</protein>
<evidence type="ECO:0000256" key="3">
    <source>
        <dbReference type="ARBA" id="ARBA00024356"/>
    </source>
</evidence>
<dbReference type="PANTHER" id="PTHR34106">
    <property type="entry name" value="GLYCOSIDASE"/>
    <property type="match status" value="1"/>
</dbReference>
<dbReference type="PaxDb" id="665571-STHERM_c00870"/>
<name>E0RU07_WINT6</name>
<dbReference type="eggNOG" id="COG2152">
    <property type="taxonomic scope" value="Bacteria"/>
</dbReference>
<dbReference type="PANTHER" id="PTHR34106:SF1">
    <property type="entry name" value="1,4-BETA-MANNOSYL-N-ACETYLGLUCOSAMINE PHOSPHORYLASE"/>
    <property type="match status" value="1"/>
</dbReference>
<dbReference type="SUPFAM" id="SSF75005">
    <property type="entry name" value="Arabinanase/levansucrase/invertase"/>
    <property type="match status" value="1"/>
</dbReference>
<reference evidence="4 5" key="2">
    <citation type="journal article" date="2010" name="J. Bacteriol.">
        <title>Genome sequence of the polysaccharide-degrading, thermophilic anaerobe Spirochaeta thermophila DSM 6192.</title>
        <authorList>
            <person name="Angelov A."/>
            <person name="Liebl S."/>
            <person name="Ballschmiter M."/>
            <person name="Bomeke M."/>
            <person name="Lehmann R."/>
            <person name="Liesegang H."/>
            <person name="Daniel R."/>
            <person name="Liebl W."/>
        </authorList>
    </citation>
    <scope>NUCLEOTIDE SEQUENCE [LARGE SCALE GENOMIC DNA]</scope>
    <source>
        <strain evidence="5">ATCC 49972 / DSM 6192 / RI 19.B1</strain>
    </source>
</reference>
<reference key="1">
    <citation type="submission" date="2009-08" db="EMBL/GenBank/DDBJ databases">
        <title>The genome sequence of Spirochaeta thermophila DSM6192.</title>
        <authorList>
            <person name="Angelov A."/>
            <person name="Mientus M."/>
            <person name="Wittenberg S."/>
            <person name="Lehmann R."/>
            <person name="Liesegang H."/>
            <person name="Daniel R."/>
            <person name="Liebl W."/>
        </authorList>
    </citation>
    <scope>NUCLEOTIDE SEQUENCE</scope>
    <source>
        <strain>DSM 6192</strain>
    </source>
</reference>
<keyword evidence="2" id="KW-0808">Transferase</keyword>
<dbReference type="Gene3D" id="2.115.10.20">
    <property type="entry name" value="Glycosyl hydrolase domain, family 43"/>
    <property type="match status" value="1"/>
</dbReference>
<comment type="similarity">
    <text evidence="3">Belongs to the glycosyl hydrolase 130 family.</text>
</comment>
<evidence type="ECO:0000256" key="2">
    <source>
        <dbReference type="ARBA" id="ARBA00022679"/>
    </source>
</evidence>
<dbReference type="Proteomes" id="UP000001296">
    <property type="component" value="Chromosome"/>
</dbReference>
<evidence type="ECO:0000313" key="5">
    <source>
        <dbReference type="Proteomes" id="UP000001296"/>
    </source>
</evidence>
<gene>
    <name evidence="4" type="ordered locus">STHERM_c00870</name>
</gene>
<dbReference type="Pfam" id="PF04041">
    <property type="entry name" value="Glyco_hydro_130"/>
    <property type="match status" value="1"/>
</dbReference>
<dbReference type="PIRSF" id="PIRSF016202">
    <property type="entry name" value="PH1107"/>
    <property type="match status" value="1"/>
</dbReference>
<dbReference type="InterPro" id="IPR023296">
    <property type="entry name" value="Glyco_hydro_beta-prop_sf"/>
</dbReference>
<dbReference type="CDD" id="cd08993">
    <property type="entry name" value="GH130"/>
    <property type="match status" value="1"/>
</dbReference>
<keyword evidence="1" id="KW-0328">Glycosyltransferase</keyword>
<dbReference type="AlphaFoldDB" id="E0RU07"/>
<dbReference type="KEGG" id="sta:STHERM_c00870"/>
<sequence>MLSWDQIRVFFCSNEKPVSEGAAMSTRYTVVADPLPHIPWEDRPPGSREVVWRYSGNPIVTRDHAKGANSIFNSAVVPFKEGFAGVFRVDDTARRMDLRRGFSEDGIHWEIDDEPIRFTPEHPDLPRSEFKYDPRVVRLGSRYYITWCNGYHGPGIGLGYTDDFETFVQMESPFMPYNRNGVLFPRKIGDNYALLHRPSDAGHTAFGDIFYSESPDLKYWGRHRHVMGPRGVESLWQHTKIGAGPAPIETSEGWLLLYHGVLTSCNGFVYSMGAALLDLDEPWKVRYRSAHYLLSPRAYYECVGDVPNVVFPCAVLCDGETGRLAVYYGGADTVVALAFAYVDELIEFIKATDLGA</sequence>
<dbReference type="HOGENOM" id="CLU_046648_0_0_12"/>
<proteinExistence type="inferred from homology"/>
<dbReference type="EMBL" id="CP001698">
    <property type="protein sequence ID" value="ADN01063.1"/>
    <property type="molecule type" value="Genomic_DNA"/>
</dbReference>
<evidence type="ECO:0000313" key="4">
    <source>
        <dbReference type="EMBL" id="ADN01063.1"/>
    </source>
</evidence>
<accession>E0RU07</accession>
<dbReference type="InterPro" id="IPR007184">
    <property type="entry name" value="Mannoside_phosphorylase"/>
</dbReference>